<dbReference type="SMART" id="SM00164">
    <property type="entry name" value="TBC"/>
    <property type="match status" value="1"/>
</dbReference>
<feature type="domain" description="Rab-GAP TBC" evidence="3">
    <location>
        <begin position="300"/>
        <end position="510"/>
    </location>
</feature>
<protein>
    <recommendedName>
        <fullName evidence="3">Rab-GAP TBC domain-containing protein</fullName>
    </recommendedName>
</protein>
<dbReference type="FunFam" id="1.10.8.270:FF:000018">
    <property type="entry name" value="Ypt/Rab-GAP domain of gyp1p superfamily protein"/>
    <property type="match status" value="1"/>
</dbReference>
<dbReference type="PANTHER" id="PTHR47219">
    <property type="entry name" value="RAB GTPASE-ACTIVATING PROTEIN 1-LIKE"/>
    <property type="match status" value="1"/>
</dbReference>
<keyword evidence="5" id="KW-1185">Reference proteome</keyword>
<feature type="compositionally biased region" description="Basic and acidic residues" evidence="2">
    <location>
        <begin position="177"/>
        <end position="199"/>
    </location>
</feature>
<dbReference type="InterPro" id="IPR035969">
    <property type="entry name" value="Rab-GAP_TBC_sf"/>
</dbReference>
<evidence type="ECO:0000256" key="1">
    <source>
        <dbReference type="SAM" id="Coils"/>
    </source>
</evidence>
<feature type="compositionally biased region" description="Acidic residues" evidence="2">
    <location>
        <begin position="238"/>
        <end position="249"/>
    </location>
</feature>
<dbReference type="Pfam" id="PF00566">
    <property type="entry name" value="RabGAP-TBC"/>
    <property type="match status" value="1"/>
</dbReference>
<comment type="caution">
    <text evidence="4">The sequence shown here is derived from an EMBL/GenBank/DDBJ whole genome shotgun (WGS) entry which is preliminary data.</text>
</comment>
<reference evidence="4 5" key="1">
    <citation type="submission" date="2024-04" db="EMBL/GenBank/DDBJ databases">
        <title>The reference genome of an endangered Asteraceae, Deinandra increscens subsp. villosa, native to the Central Coast of California.</title>
        <authorList>
            <person name="Guilliams M."/>
            <person name="Hasenstab-Lehman K."/>
            <person name="Meyer R."/>
            <person name="Mcevoy S."/>
        </authorList>
    </citation>
    <scope>NUCLEOTIDE SEQUENCE [LARGE SCALE GENOMIC DNA]</scope>
    <source>
        <tissue evidence="4">Leaf</tissue>
    </source>
</reference>
<gene>
    <name evidence="4" type="ORF">SSX86_016873</name>
</gene>
<organism evidence="4 5">
    <name type="scientific">Deinandra increscens subsp. villosa</name>
    <dbReference type="NCBI Taxonomy" id="3103831"/>
    <lineage>
        <taxon>Eukaryota</taxon>
        <taxon>Viridiplantae</taxon>
        <taxon>Streptophyta</taxon>
        <taxon>Embryophyta</taxon>
        <taxon>Tracheophyta</taxon>
        <taxon>Spermatophyta</taxon>
        <taxon>Magnoliopsida</taxon>
        <taxon>eudicotyledons</taxon>
        <taxon>Gunneridae</taxon>
        <taxon>Pentapetalae</taxon>
        <taxon>asterids</taxon>
        <taxon>campanulids</taxon>
        <taxon>Asterales</taxon>
        <taxon>Asteraceae</taxon>
        <taxon>Asteroideae</taxon>
        <taxon>Heliantheae alliance</taxon>
        <taxon>Madieae</taxon>
        <taxon>Madiinae</taxon>
        <taxon>Deinandra</taxon>
    </lineage>
</organism>
<dbReference type="PROSITE" id="PS50086">
    <property type="entry name" value="TBC_RABGAP"/>
    <property type="match status" value="1"/>
</dbReference>
<dbReference type="InterPro" id="IPR050302">
    <property type="entry name" value="Rab_GAP_TBC_domain"/>
</dbReference>
<evidence type="ECO:0000259" key="3">
    <source>
        <dbReference type="PROSITE" id="PS50086"/>
    </source>
</evidence>
<name>A0AAP0CYG3_9ASTR</name>
<dbReference type="GO" id="GO:0031267">
    <property type="term" value="F:small GTPase binding"/>
    <property type="evidence" value="ECO:0007669"/>
    <property type="project" value="TreeGrafter"/>
</dbReference>
<accession>A0AAP0CYG3</accession>
<feature type="coiled-coil region" evidence="1">
    <location>
        <begin position="667"/>
        <end position="773"/>
    </location>
</feature>
<dbReference type="FunFam" id="1.10.472.80:FF:000013">
    <property type="entry name" value="TBC1 domain family member 8B"/>
    <property type="match status" value="1"/>
</dbReference>
<dbReference type="GO" id="GO:0005096">
    <property type="term" value="F:GTPase activator activity"/>
    <property type="evidence" value="ECO:0007669"/>
    <property type="project" value="TreeGrafter"/>
</dbReference>
<dbReference type="Gene3D" id="1.10.472.80">
    <property type="entry name" value="Ypt/Rab-GAP domain of gyp1p, domain 3"/>
    <property type="match status" value="1"/>
</dbReference>
<dbReference type="PANTHER" id="PTHR47219:SF20">
    <property type="entry name" value="TBC1 DOMAIN FAMILY MEMBER 2B"/>
    <property type="match status" value="1"/>
</dbReference>
<feature type="region of interest" description="Disordered" evidence="2">
    <location>
        <begin position="787"/>
        <end position="814"/>
    </location>
</feature>
<dbReference type="AlphaFoldDB" id="A0AAP0CYG3"/>
<feature type="region of interest" description="Disordered" evidence="2">
    <location>
        <begin position="233"/>
        <end position="261"/>
    </location>
</feature>
<dbReference type="SUPFAM" id="SSF47923">
    <property type="entry name" value="Ypt/Rab-GAP domain of gyp1p"/>
    <property type="match status" value="2"/>
</dbReference>
<dbReference type="InterPro" id="IPR000195">
    <property type="entry name" value="Rab-GAP-TBC_dom"/>
</dbReference>
<keyword evidence="1" id="KW-0175">Coiled coil</keyword>
<feature type="region of interest" description="Disordered" evidence="2">
    <location>
        <begin position="157"/>
        <end position="201"/>
    </location>
</feature>
<evidence type="ECO:0000313" key="5">
    <source>
        <dbReference type="Proteomes" id="UP001408789"/>
    </source>
</evidence>
<proteinExistence type="predicted"/>
<sequence>MNKAQEWGVFSFLSSTNNASVDDAAFGLKFNFGSGKKRVSFGAIGSDAIVIGMTHFVSLDLDRALVIGLKIPSDSLGVPQGGSRSISPQKSPPTMKAKPQILNPPLVAFEHKRDAYGFAVRPQHVQRYREYATIYKEEEEERSDRWKDFLERPSEFVQLPVNGSPSEEPKVASPDGGSEKIPEGGDLKEPEAHEDEVSKTTHRAQIWAQIRPSLRAIEDMMNARVKKKISATKTEKDVEAEEDSEDEFYDVERSESDPIPEVLSSDGVSVATPGFASNPVVSLESSILWKQELEFLVQGGVPMALRGELWQAFVGVKSRHVENYYQNLLLADNKKENGVDHQKSDGDEANNKSTLDSVDVPEKWKLQIEKDLPRTFPGHPALDEGGRNALRRLLTAYARHNPSVGYCQAMNFFAGLLLLLMPEENAFWALLGILDDYFEGYYSEEMIESQVDQLVFEELVRERFPKLVNHLDYLGVQIAWVSGPWFLSIFMNMLPWESVLRVWDVLLFQGNRVMLFRTALALMELYGPALVTTKDAGDAITLLQSLAGSTFDSSQLVLTACMGYQNVNEERLLHLRNKHRPAVEAALEERSKELNTWRDSQGLASKLYGFKENKITNGGLSRMSSETSSVDELCLAVSPDTEINSVPDLQEQVAKLKNELCKVLEEKRSAILRAEELETALMEMVKEDNRRELSAKVEQLERDVADLQQALADKQEQENAMLQVLMRVEQEQKVTEDARRYAEQDAAAQRYATEVLQEKYETASASLAEMEKRVVMAESMLEATLQYQSGQTKAQPSPRSTNQDSSAIRTSQELSPEIPARKISLLSRPFGLGWRDKNKVSSQLILPLESF</sequence>
<dbReference type="EMBL" id="JBCNJP010000018">
    <property type="protein sequence ID" value="KAK9063003.1"/>
    <property type="molecule type" value="Genomic_DNA"/>
</dbReference>
<evidence type="ECO:0000256" key="2">
    <source>
        <dbReference type="SAM" id="MobiDB-lite"/>
    </source>
</evidence>
<evidence type="ECO:0000313" key="4">
    <source>
        <dbReference type="EMBL" id="KAK9063003.1"/>
    </source>
</evidence>
<dbReference type="Gene3D" id="1.10.8.270">
    <property type="entry name" value="putative rabgap domain of human tbc1 domain family member 14 like domains"/>
    <property type="match status" value="1"/>
</dbReference>
<feature type="region of interest" description="Disordered" evidence="2">
    <location>
        <begin position="78"/>
        <end position="98"/>
    </location>
</feature>
<dbReference type="Proteomes" id="UP001408789">
    <property type="component" value="Unassembled WGS sequence"/>
</dbReference>